<dbReference type="FunFam" id="1.25.40.20:FF:000898">
    <property type="entry name" value="Protein phosphatase 1 regulatory subunit 12A"/>
    <property type="match status" value="1"/>
</dbReference>
<protein>
    <submittedName>
        <fullName evidence="7">Protein phosphatase 1 regulatory subunit 12C</fullName>
    </submittedName>
</protein>
<evidence type="ECO:0000256" key="5">
    <source>
        <dbReference type="PROSITE-ProRule" id="PRU00023"/>
    </source>
</evidence>
<reference evidence="7" key="1">
    <citation type="submission" date="2025-08" db="UniProtKB">
        <authorList>
            <consortium name="Ensembl"/>
        </authorList>
    </citation>
    <scope>IDENTIFICATION</scope>
</reference>
<dbReference type="GO" id="GO:0005737">
    <property type="term" value="C:cytoplasm"/>
    <property type="evidence" value="ECO:0007669"/>
    <property type="project" value="UniProtKB-SubCell"/>
</dbReference>
<organism evidence="7 8">
    <name type="scientific">Phasianus colchicus</name>
    <name type="common">Common pheasant</name>
    <dbReference type="NCBI Taxonomy" id="9054"/>
    <lineage>
        <taxon>Eukaryota</taxon>
        <taxon>Metazoa</taxon>
        <taxon>Chordata</taxon>
        <taxon>Craniata</taxon>
        <taxon>Vertebrata</taxon>
        <taxon>Euteleostomi</taxon>
        <taxon>Archelosauria</taxon>
        <taxon>Archosauria</taxon>
        <taxon>Dinosauria</taxon>
        <taxon>Saurischia</taxon>
        <taxon>Theropoda</taxon>
        <taxon>Coelurosauria</taxon>
        <taxon>Aves</taxon>
        <taxon>Neognathae</taxon>
        <taxon>Galloanserae</taxon>
        <taxon>Galliformes</taxon>
        <taxon>Phasianidae</taxon>
        <taxon>Phasianinae</taxon>
        <taxon>Phasianus</taxon>
    </lineage>
</organism>
<evidence type="ECO:0000256" key="6">
    <source>
        <dbReference type="SAM" id="MobiDB-lite"/>
    </source>
</evidence>
<feature type="compositionally biased region" description="Pro residues" evidence="6">
    <location>
        <begin position="448"/>
        <end position="462"/>
    </location>
</feature>
<sequence length="471" mass="50339">MAAAAAAARERRREQLRRWEAAVAAAPPSQGPPQPPRARSVRFERAAEFRAVCAGADLAEARAMVRAGGRALLGGANADGISALHQACIDENMEVVQFLVESGADVNQADNEGWTPLHVAASCGYRDIAEYLLAHGADVAAVTSDGELPLEVAEDEGLEELLREEVERRGVDVAAAKRAEEERMLRDTRRWLDAGEIRDARHPATGASALHVAAAKGYIEVMRLLLQAGYDPDVRDKDGWTPLHAAAHWGVEEACRLLAEHLCDMAPRNNVGQRPCDLADEETLPLLEELQRRQHHLRSQKDPGMPPAPITLDPDGAPASTWSSKHRRSSVCRMSSREKMSVQDQSKERPVLGVLPPPGDEDSGDEGETPPQMGLPMEMAPLSPPNGVPDGPPVKGPSTGLCRTGSLGALPPPTPPPDFAVRRSASSPRLDSAPQAPPPNFIGSAPRVTPPLHPIRAPPPLSGPASFLPAA</sequence>
<dbReference type="PANTHER" id="PTHR24179">
    <property type="entry name" value="PROTEIN PHOSPHATASE 1 REGULATORY SUBUNIT 12"/>
    <property type="match status" value="1"/>
</dbReference>
<evidence type="ECO:0000256" key="2">
    <source>
        <dbReference type="ARBA" id="ARBA00022490"/>
    </source>
</evidence>
<reference evidence="7" key="2">
    <citation type="submission" date="2025-09" db="UniProtKB">
        <authorList>
            <consortium name="Ensembl"/>
        </authorList>
    </citation>
    <scope>IDENTIFICATION</scope>
</reference>
<proteinExistence type="predicted"/>
<feature type="compositionally biased region" description="Basic and acidic residues" evidence="6">
    <location>
        <begin position="335"/>
        <end position="350"/>
    </location>
</feature>
<keyword evidence="2" id="KW-0963">Cytoplasm</keyword>
<dbReference type="GO" id="GO:0019208">
    <property type="term" value="F:phosphatase regulator activity"/>
    <property type="evidence" value="ECO:0007669"/>
    <property type="project" value="TreeGrafter"/>
</dbReference>
<dbReference type="PROSITE" id="PS50297">
    <property type="entry name" value="ANK_REP_REGION"/>
    <property type="match status" value="3"/>
</dbReference>
<feature type="compositionally biased region" description="Pro residues" evidence="6">
    <location>
        <begin position="382"/>
        <end position="395"/>
    </location>
</feature>
<dbReference type="SMART" id="SM00248">
    <property type="entry name" value="ANK"/>
    <property type="match status" value="5"/>
</dbReference>
<dbReference type="InterPro" id="IPR036770">
    <property type="entry name" value="Ankyrin_rpt-contain_sf"/>
</dbReference>
<evidence type="ECO:0000256" key="4">
    <source>
        <dbReference type="ARBA" id="ARBA00023043"/>
    </source>
</evidence>
<evidence type="ECO:0000256" key="3">
    <source>
        <dbReference type="ARBA" id="ARBA00022737"/>
    </source>
</evidence>
<dbReference type="SUPFAM" id="SSF48403">
    <property type="entry name" value="Ankyrin repeat"/>
    <property type="match status" value="1"/>
</dbReference>
<dbReference type="PANTHER" id="PTHR24179:SF27">
    <property type="entry name" value="PROTEIN PHOSPHATASE 1 REGULATORY SUBUNIT 12C"/>
    <property type="match status" value="1"/>
</dbReference>
<evidence type="ECO:0000256" key="1">
    <source>
        <dbReference type="ARBA" id="ARBA00004496"/>
    </source>
</evidence>
<dbReference type="Gene3D" id="1.25.40.20">
    <property type="entry name" value="Ankyrin repeat-containing domain"/>
    <property type="match status" value="2"/>
</dbReference>
<evidence type="ECO:0000313" key="7">
    <source>
        <dbReference type="Ensembl" id="ENSPCLP00000017604.1"/>
    </source>
</evidence>
<keyword evidence="4 5" id="KW-0040">ANK repeat</keyword>
<feature type="repeat" description="ANK" evidence="5">
    <location>
        <begin position="238"/>
        <end position="270"/>
    </location>
</feature>
<dbReference type="Ensembl" id="ENSPCLT00000023473.1">
    <property type="protein sequence ID" value="ENSPCLP00000017604.1"/>
    <property type="gene ID" value="ENSPCLG00000014676.1"/>
</dbReference>
<feature type="region of interest" description="Disordered" evidence="6">
    <location>
        <begin position="293"/>
        <end position="471"/>
    </location>
</feature>
<feature type="repeat" description="ANK" evidence="5">
    <location>
        <begin position="205"/>
        <end position="237"/>
    </location>
</feature>
<dbReference type="PRINTS" id="PR01415">
    <property type="entry name" value="ANKYRIN"/>
</dbReference>
<evidence type="ECO:0000313" key="8">
    <source>
        <dbReference type="Proteomes" id="UP000472261"/>
    </source>
</evidence>
<keyword evidence="8" id="KW-1185">Reference proteome</keyword>
<dbReference type="InterPro" id="IPR051226">
    <property type="entry name" value="PP1_Regulatory_Subunit"/>
</dbReference>
<dbReference type="Proteomes" id="UP000472261">
    <property type="component" value="Unplaced"/>
</dbReference>
<comment type="subcellular location">
    <subcellularLocation>
        <location evidence="1">Cytoplasm</location>
    </subcellularLocation>
</comment>
<dbReference type="AlphaFoldDB" id="A0A669QAA9"/>
<dbReference type="GO" id="GO:0004857">
    <property type="term" value="F:enzyme inhibitor activity"/>
    <property type="evidence" value="ECO:0007669"/>
    <property type="project" value="TreeGrafter"/>
</dbReference>
<dbReference type="InterPro" id="IPR002110">
    <property type="entry name" value="Ankyrin_rpt"/>
</dbReference>
<keyword evidence="3" id="KW-0677">Repeat</keyword>
<feature type="repeat" description="ANK" evidence="5">
    <location>
        <begin position="79"/>
        <end position="111"/>
    </location>
</feature>
<dbReference type="PROSITE" id="PS50088">
    <property type="entry name" value="ANK_REPEAT"/>
    <property type="match status" value="4"/>
</dbReference>
<feature type="repeat" description="ANK" evidence="5">
    <location>
        <begin position="112"/>
        <end position="144"/>
    </location>
</feature>
<accession>A0A669QAA9</accession>
<name>A0A669QAA9_PHACC</name>
<feature type="compositionally biased region" description="Acidic residues" evidence="6">
    <location>
        <begin position="359"/>
        <end position="368"/>
    </location>
</feature>
<dbReference type="FunFam" id="1.25.40.20:FF:000004">
    <property type="entry name" value="Phosphatase 1 regulatory subunit 12A"/>
    <property type="match status" value="1"/>
</dbReference>
<dbReference type="OMA" id="AREWINT"/>
<dbReference type="Pfam" id="PF12796">
    <property type="entry name" value="Ank_2"/>
    <property type="match status" value="2"/>
</dbReference>